<feature type="transmembrane region" description="Helical" evidence="11">
    <location>
        <begin position="561"/>
        <end position="578"/>
    </location>
</feature>
<dbReference type="Pfam" id="PF00100">
    <property type="entry name" value="Zona_pellucida"/>
    <property type="match status" value="1"/>
</dbReference>
<evidence type="ECO:0000256" key="2">
    <source>
        <dbReference type="ARBA" id="ARBA00022475"/>
    </source>
</evidence>
<gene>
    <name evidence="14" type="primary">LOC110524600</name>
</gene>
<dbReference type="Pfam" id="PF26060">
    <property type="entry name" value="TGFBR3_N"/>
    <property type="match status" value="2"/>
</dbReference>
<dbReference type="GO" id="GO:0007179">
    <property type="term" value="P:transforming growth factor beta receptor signaling pathway"/>
    <property type="evidence" value="ECO:0007669"/>
    <property type="project" value="TreeGrafter"/>
</dbReference>
<evidence type="ECO:0000256" key="8">
    <source>
        <dbReference type="ARBA" id="ARBA00023157"/>
    </source>
</evidence>
<dbReference type="PANTHER" id="PTHR14002:SF45">
    <property type="entry name" value="ZP DOMAIN-CONTAINING PROTEIN"/>
    <property type="match status" value="1"/>
</dbReference>
<dbReference type="InterPro" id="IPR042235">
    <property type="entry name" value="ZP-C_dom"/>
</dbReference>
<keyword evidence="15" id="KW-1185">Reference proteome</keyword>
<dbReference type="Gene3D" id="2.60.40.3210">
    <property type="entry name" value="Zona pellucida, ZP-N domain"/>
    <property type="match status" value="1"/>
</dbReference>
<dbReference type="InterPro" id="IPR058899">
    <property type="entry name" value="TGFBR3/Endoglin-like_N"/>
</dbReference>
<dbReference type="GeneTree" id="ENSGT00530000063861"/>
<dbReference type="PANTHER" id="PTHR14002">
    <property type="entry name" value="ENDOGLIN/TGF-BETA RECEPTOR TYPE III"/>
    <property type="match status" value="1"/>
</dbReference>
<dbReference type="GO" id="GO:0005539">
    <property type="term" value="F:glycosaminoglycan binding"/>
    <property type="evidence" value="ECO:0007669"/>
    <property type="project" value="TreeGrafter"/>
</dbReference>
<dbReference type="Pfam" id="PF23344">
    <property type="entry name" value="ZP-N"/>
    <property type="match status" value="1"/>
</dbReference>
<dbReference type="Ensembl" id="ENSOMYT00000029802.2">
    <property type="protein sequence ID" value="ENSOMYP00000027265.2"/>
    <property type="gene ID" value="ENSOMYG00000012783.2"/>
</dbReference>
<evidence type="ECO:0000313" key="14">
    <source>
        <dbReference type="Ensembl" id="ENSOMYP00000027265.2"/>
    </source>
</evidence>
<keyword evidence="7 11" id="KW-0472">Membrane</keyword>
<comment type="subcellular location">
    <subcellularLocation>
        <location evidence="1">Cell membrane</location>
        <topology evidence="1">Single-pass type I membrane protein</topology>
    </subcellularLocation>
</comment>
<dbReference type="InterPro" id="IPR055356">
    <property type="entry name" value="ZP-N"/>
</dbReference>
<evidence type="ECO:0000256" key="3">
    <source>
        <dbReference type="ARBA" id="ARBA00022553"/>
    </source>
</evidence>
<keyword evidence="6 11" id="KW-1133">Transmembrane helix</keyword>
<dbReference type="GO" id="GO:0005024">
    <property type="term" value="F:transforming growth factor beta receptor activity"/>
    <property type="evidence" value="ECO:0007669"/>
    <property type="project" value="TreeGrafter"/>
</dbReference>
<evidence type="ECO:0000256" key="6">
    <source>
        <dbReference type="ARBA" id="ARBA00022989"/>
    </source>
</evidence>
<keyword evidence="2" id="KW-1003">Cell membrane</keyword>
<evidence type="ECO:0000256" key="12">
    <source>
        <dbReference type="SAM" id="SignalP"/>
    </source>
</evidence>
<dbReference type="SMART" id="SM00241">
    <property type="entry name" value="ZP"/>
    <property type="match status" value="1"/>
</dbReference>
<name>A0A8C7VI23_ONCMY</name>
<keyword evidence="5 12" id="KW-0732">Signal</keyword>
<dbReference type="Gene3D" id="2.60.40.4100">
    <property type="entry name" value="Zona pellucida, ZP-C domain"/>
    <property type="match status" value="1"/>
</dbReference>
<dbReference type="GO" id="GO:0005114">
    <property type="term" value="F:type II transforming growth factor beta receptor binding"/>
    <property type="evidence" value="ECO:0007669"/>
    <property type="project" value="TreeGrafter"/>
</dbReference>
<protein>
    <submittedName>
        <fullName evidence="14">Transforming growth factor, beta receptor III</fullName>
    </submittedName>
</protein>
<feature type="signal peptide" evidence="12">
    <location>
        <begin position="1"/>
        <end position="20"/>
    </location>
</feature>
<dbReference type="GO" id="GO:0017015">
    <property type="term" value="P:regulation of transforming growth factor beta receptor signaling pathway"/>
    <property type="evidence" value="ECO:0007669"/>
    <property type="project" value="TreeGrafter"/>
</dbReference>
<evidence type="ECO:0000256" key="7">
    <source>
        <dbReference type="ARBA" id="ARBA00023136"/>
    </source>
</evidence>
<evidence type="ECO:0000256" key="4">
    <source>
        <dbReference type="ARBA" id="ARBA00022692"/>
    </source>
</evidence>
<keyword evidence="4 11" id="KW-0812">Transmembrane</keyword>
<dbReference type="GO" id="GO:0001837">
    <property type="term" value="P:epithelial to mesenchymal transition"/>
    <property type="evidence" value="ECO:0007669"/>
    <property type="project" value="TreeGrafter"/>
</dbReference>
<feature type="compositionally biased region" description="Low complexity" evidence="10">
    <location>
        <begin position="795"/>
        <end position="810"/>
    </location>
</feature>
<evidence type="ECO:0000256" key="1">
    <source>
        <dbReference type="ARBA" id="ARBA00004251"/>
    </source>
</evidence>
<evidence type="ECO:0000256" key="11">
    <source>
        <dbReference type="SAM" id="Phobius"/>
    </source>
</evidence>
<dbReference type="InterPro" id="IPR055355">
    <property type="entry name" value="ZP-C"/>
</dbReference>
<proteinExistence type="predicted"/>
<keyword evidence="8" id="KW-1015">Disulfide bond</keyword>
<keyword evidence="9" id="KW-0325">Glycoprotein</keyword>
<feature type="region of interest" description="Disordered" evidence="10">
    <location>
        <begin position="774"/>
        <end position="810"/>
    </location>
</feature>
<sequence length="810" mass="88771">MPDRPILPLFLLAFCCSAFAGPLSRSPCELLPIGVGHPVQALLKSFTALSGCASRGTTGLPQEVHIINLRGSSPEGSNSTHPEVELHLKPIQSLLVHQKPLVFVLNSPQPVVWDIRTEKLALGIKHIFHVSGGSDVHFPPGNFSLHCHVQKEVLPHGNEHLLNWATKKYRAVTSFSELKIALDIYIKVGEDPVFSDTCKIDNKFLSLNYLAGYVESQASKGCVLSGPDQDQEVHIIELQAPNSSSAFQVDVIVDLRPLGADVLLPRDIVLLLKCQKSVNWVIKAHSISGKLNVVTPDTISLSPNTERLMEVSRTPKHHLPSGSQALIKWAEDHGYRPVTTYTHTPVANTFNLRLREPDVVDPLDSMFPPELSILRDTNPILSGGQGGAAPHSSGLPFTFPLPPLMEQGLHYLSLPPPLDDRPWLGGELGGEPEEQQGTLSVGLSVQCEESRIVVCIDRESLQANGYANVNLTLQDPECKATVNSTHYTLVTPLEGCQTTKYPMHPGPMVLYINSILISHDEPKDGSGVPLDYDDLESGDVTFPGETEALERALIVFVKNDTMFNTMFCLILIFLFFYFSRQIGAFKVDPDLGFMIQTCFISANSNPNIASDYTLIENICPTDDTVKYYSQRDLPISHSQTDNKRFSFTFNSHFNESLLFLHCEMSVCSKRPHNNQGLAMCIQPNEACTSVNGEIILAMMMNTRTSTKTLVVVDEHDTEEEEPCDSSHPHGITKPYILYVLDTPTVVGIAFAAFVIGALLTGALWFIYSHTGDTAGQQQPLKPQPPPSENSSAAHSIGSTQSTPCSSSSTA</sequence>
<reference evidence="14" key="3">
    <citation type="submission" date="2025-09" db="UniProtKB">
        <authorList>
            <consortium name="Ensembl"/>
        </authorList>
    </citation>
    <scope>IDENTIFICATION</scope>
</reference>
<accession>A0A8C7VI23</accession>
<keyword evidence="3" id="KW-0597">Phosphoprotein</keyword>
<dbReference type="InterPro" id="IPR001507">
    <property type="entry name" value="ZP_dom"/>
</dbReference>
<evidence type="ECO:0000256" key="5">
    <source>
        <dbReference type="ARBA" id="ARBA00022729"/>
    </source>
</evidence>
<dbReference type="AlphaFoldDB" id="A0A8C7VI23"/>
<dbReference type="PROSITE" id="PS51034">
    <property type="entry name" value="ZP_2"/>
    <property type="match status" value="1"/>
</dbReference>
<reference evidence="14" key="2">
    <citation type="submission" date="2025-08" db="UniProtKB">
        <authorList>
            <consortium name="Ensembl"/>
        </authorList>
    </citation>
    <scope>IDENTIFICATION</scope>
</reference>
<evidence type="ECO:0000256" key="9">
    <source>
        <dbReference type="ARBA" id="ARBA00023180"/>
    </source>
</evidence>
<evidence type="ECO:0000313" key="15">
    <source>
        <dbReference type="Proteomes" id="UP000694395"/>
    </source>
</evidence>
<evidence type="ECO:0000256" key="10">
    <source>
        <dbReference type="SAM" id="MobiDB-lite"/>
    </source>
</evidence>
<feature type="domain" description="ZP" evidence="13">
    <location>
        <begin position="446"/>
        <end position="687"/>
    </location>
</feature>
<dbReference type="GO" id="GO:0016477">
    <property type="term" value="P:cell migration"/>
    <property type="evidence" value="ECO:0007669"/>
    <property type="project" value="TreeGrafter"/>
</dbReference>
<dbReference type="Proteomes" id="UP000694395">
    <property type="component" value="Chromosome 5"/>
</dbReference>
<feature type="transmembrane region" description="Helical" evidence="11">
    <location>
        <begin position="745"/>
        <end position="767"/>
    </location>
</feature>
<evidence type="ECO:0000259" key="13">
    <source>
        <dbReference type="PROSITE" id="PS51034"/>
    </source>
</evidence>
<organism evidence="14 15">
    <name type="scientific">Oncorhynchus mykiss</name>
    <name type="common">Rainbow trout</name>
    <name type="synonym">Salmo gairdneri</name>
    <dbReference type="NCBI Taxonomy" id="8022"/>
    <lineage>
        <taxon>Eukaryota</taxon>
        <taxon>Metazoa</taxon>
        <taxon>Chordata</taxon>
        <taxon>Craniata</taxon>
        <taxon>Vertebrata</taxon>
        <taxon>Euteleostomi</taxon>
        <taxon>Actinopterygii</taxon>
        <taxon>Neopterygii</taxon>
        <taxon>Teleostei</taxon>
        <taxon>Protacanthopterygii</taxon>
        <taxon>Salmoniformes</taxon>
        <taxon>Salmonidae</taxon>
        <taxon>Salmoninae</taxon>
        <taxon>Oncorhynchus</taxon>
    </lineage>
</organism>
<dbReference type="GO" id="GO:0050431">
    <property type="term" value="F:transforming growth factor beta binding"/>
    <property type="evidence" value="ECO:0007669"/>
    <property type="project" value="TreeGrafter"/>
</dbReference>
<reference evidence="14" key="1">
    <citation type="submission" date="2020-07" db="EMBL/GenBank/DDBJ databases">
        <title>A long reads based de novo assembly of the rainbow trout Arlee double haploid line genome.</title>
        <authorList>
            <person name="Gao G."/>
            <person name="Palti Y."/>
        </authorList>
    </citation>
    <scope>NUCLEOTIDE SEQUENCE [LARGE SCALE GENOMIC DNA]</scope>
</reference>
<feature type="chain" id="PRO_5035440385" evidence="12">
    <location>
        <begin position="21"/>
        <end position="810"/>
    </location>
</feature>